<comment type="caution">
    <text evidence="2">The sequence shown here is derived from an EMBL/GenBank/DDBJ whole genome shotgun (WGS) entry which is preliminary data.</text>
</comment>
<keyword evidence="3" id="KW-1185">Reference proteome</keyword>
<feature type="non-terminal residue" evidence="2">
    <location>
        <position position="251"/>
    </location>
</feature>
<gene>
    <name evidence="2" type="ORF">ACFQ2S_24690</name>
</gene>
<dbReference type="Gene3D" id="3.90.79.40">
    <property type="entry name" value="EvaA sugar 2,3-dehydratase subunit"/>
    <property type="match status" value="1"/>
</dbReference>
<proteinExistence type="predicted"/>
<dbReference type="RefSeq" id="WP_386079400.1">
    <property type="nucleotide sequence ID" value="NZ_JBHTJT010000063.1"/>
</dbReference>
<sequence length="251" mass="27652">MTDEANAIRNWLGEVRANSHLLLDRVALRECSRWLYRDGELHHATGRFFSIVGLAVNNVGMARHGRQLAMIDQPEVGWLGFIIRRTSHGIDWLLQAKTEPGNIDATQLAPSLQATRSNYTCVHGGLPTRFLDLFRGATAFVSDGPHSEQGTRFLWKFNRNSVLILPEGDTPDVSGLEHWNWCSSGSIRDLLAEDYSVNTDARSVIATAPWALLAEGGLLFSAPVLAASYGQAVQPKEIDALLDRIAPIPQA</sequence>
<dbReference type="Pfam" id="PF03559">
    <property type="entry name" value="Hexose_dehydrat"/>
    <property type="match status" value="1"/>
</dbReference>
<dbReference type="EMBL" id="JBHTJT010000063">
    <property type="protein sequence ID" value="MFD0982837.1"/>
    <property type="molecule type" value="Genomic_DNA"/>
</dbReference>
<evidence type="ECO:0000313" key="3">
    <source>
        <dbReference type="Proteomes" id="UP001597108"/>
    </source>
</evidence>
<name>A0ABW3IXD0_9RHOB</name>
<dbReference type="InterPro" id="IPR038153">
    <property type="entry name" value="EvaA-like_sf"/>
</dbReference>
<accession>A0ABW3IXD0</accession>
<evidence type="ECO:0000259" key="1">
    <source>
        <dbReference type="Pfam" id="PF03559"/>
    </source>
</evidence>
<feature type="domain" description="dTDP-4-dehydro-6-deoxy-alpha-D-glucopyranose 2,3-dehydratase" evidence="1">
    <location>
        <begin position="7"/>
        <end position="206"/>
    </location>
</feature>
<evidence type="ECO:0000313" key="2">
    <source>
        <dbReference type="EMBL" id="MFD0982837.1"/>
    </source>
</evidence>
<dbReference type="InterPro" id="IPR005212">
    <property type="entry name" value="EvaA-like"/>
</dbReference>
<dbReference type="Proteomes" id="UP001597108">
    <property type="component" value="Unassembled WGS sequence"/>
</dbReference>
<organism evidence="2 3">
    <name type="scientific">Tropicimonas aquimaris</name>
    <dbReference type="NCBI Taxonomy" id="914152"/>
    <lineage>
        <taxon>Bacteria</taxon>
        <taxon>Pseudomonadati</taxon>
        <taxon>Pseudomonadota</taxon>
        <taxon>Alphaproteobacteria</taxon>
        <taxon>Rhodobacterales</taxon>
        <taxon>Roseobacteraceae</taxon>
        <taxon>Tropicimonas</taxon>
    </lineage>
</organism>
<protein>
    <submittedName>
        <fullName evidence="2">NDP-hexose 2,3-dehydratase family protein</fullName>
    </submittedName>
</protein>
<reference evidence="3" key="1">
    <citation type="journal article" date="2019" name="Int. J. Syst. Evol. Microbiol.">
        <title>The Global Catalogue of Microorganisms (GCM) 10K type strain sequencing project: providing services to taxonomists for standard genome sequencing and annotation.</title>
        <authorList>
            <consortium name="The Broad Institute Genomics Platform"/>
            <consortium name="The Broad Institute Genome Sequencing Center for Infectious Disease"/>
            <person name="Wu L."/>
            <person name="Ma J."/>
        </authorList>
    </citation>
    <scope>NUCLEOTIDE SEQUENCE [LARGE SCALE GENOMIC DNA]</scope>
    <source>
        <strain evidence="3">CCUG 60524</strain>
    </source>
</reference>